<keyword evidence="1" id="KW-0282">Flagellum</keyword>
<dbReference type="Proteomes" id="UP000095131">
    <property type="component" value="Unassembled WGS sequence"/>
</dbReference>
<evidence type="ECO:0000313" key="1">
    <source>
        <dbReference type="EMBL" id="ODS10032.1"/>
    </source>
</evidence>
<dbReference type="AlphaFoldDB" id="A0A1E3WM21"/>
<keyword evidence="1" id="KW-0966">Cell projection</keyword>
<dbReference type="InterPro" id="IPR011990">
    <property type="entry name" value="TPR-like_helical_dom_sf"/>
</dbReference>
<protein>
    <submittedName>
        <fullName evidence="1">Sodium-type polar flagellar protein MotX</fullName>
    </submittedName>
</protein>
<dbReference type="Pfam" id="PF08238">
    <property type="entry name" value="Sel1"/>
    <property type="match status" value="3"/>
</dbReference>
<evidence type="ECO:0000313" key="2">
    <source>
        <dbReference type="Proteomes" id="UP000095131"/>
    </source>
</evidence>
<dbReference type="SMART" id="SM00671">
    <property type="entry name" value="SEL1"/>
    <property type="match status" value="3"/>
</dbReference>
<organism evidence="1 2">
    <name type="scientific">Vibrio scophthalmi</name>
    <dbReference type="NCBI Taxonomy" id="45658"/>
    <lineage>
        <taxon>Bacteria</taxon>
        <taxon>Pseudomonadati</taxon>
        <taxon>Pseudomonadota</taxon>
        <taxon>Gammaproteobacteria</taxon>
        <taxon>Vibrionales</taxon>
        <taxon>Vibrionaceae</taxon>
        <taxon>Vibrio</taxon>
    </lineage>
</organism>
<dbReference type="InterPro" id="IPR052945">
    <property type="entry name" value="Mitotic_Regulator"/>
</dbReference>
<dbReference type="SUPFAM" id="SSF81901">
    <property type="entry name" value="HCP-like"/>
    <property type="match status" value="1"/>
</dbReference>
<dbReference type="PANTHER" id="PTHR43628:SF1">
    <property type="entry name" value="CHITIN SYNTHASE REGULATORY FACTOR 2-RELATED"/>
    <property type="match status" value="1"/>
</dbReference>
<gene>
    <name evidence="1" type="ORF">VSF3289_00270</name>
</gene>
<proteinExistence type="predicted"/>
<accession>A0A1E3WM21</accession>
<dbReference type="EMBL" id="MDCJ01000002">
    <property type="protein sequence ID" value="ODS10032.1"/>
    <property type="molecule type" value="Genomic_DNA"/>
</dbReference>
<reference evidence="1 2" key="1">
    <citation type="submission" date="2016-08" db="EMBL/GenBank/DDBJ databases">
        <title>Genome sequencing of Vibrio scophthalmi strain FP3289, an isolated from Paralichthys olivaceus.</title>
        <authorList>
            <person name="Han H.-J."/>
        </authorList>
    </citation>
    <scope>NUCLEOTIDE SEQUENCE [LARGE SCALE GENOMIC DNA]</scope>
    <source>
        <strain evidence="1 2">FP3289</strain>
    </source>
</reference>
<name>A0A1E3WM21_9VIBR</name>
<dbReference type="PANTHER" id="PTHR43628">
    <property type="entry name" value="ACTIVATOR OF C KINASE PROTEIN 1-RELATED"/>
    <property type="match status" value="1"/>
</dbReference>
<dbReference type="PATRIC" id="fig|45658.8.peg.272"/>
<sequence length="271" mass="30754">MTLAVVMDFSSPYGKLLPTYGNFCLKSFLFLPIQISNLPIMLITSMIGEGRVSDSTKSAGMKLRTVAASLMLVLSSSFSFANATDIGEPVPIYSEAELIKLIEQNKHLERVKADNCQLVEDIVARATRISLPSYEFLYGDMLAWGVCVDQDVELGLYYMENAAHQGLPTALEQLGRYYSRGTLVQQDKERAIPYLREAAAMGNLNARIHLAELLLRDYGSPLDYEDAYRWLYNSVTADQRQYKRISRLRTGLEQRMPENIIARAKRRETFW</sequence>
<dbReference type="InterPro" id="IPR006597">
    <property type="entry name" value="Sel1-like"/>
</dbReference>
<dbReference type="FunFam" id="1.25.40.10:FF:000346">
    <property type="entry name" value="Sodium-type flagellar protein MotX"/>
    <property type="match status" value="1"/>
</dbReference>
<comment type="caution">
    <text evidence="1">The sequence shown here is derived from an EMBL/GenBank/DDBJ whole genome shotgun (WGS) entry which is preliminary data.</text>
</comment>
<dbReference type="NCBIfam" id="NF047621">
    <property type="entry name" value="FlgprotMotXVib"/>
    <property type="match status" value="1"/>
</dbReference>
<keyword evidence="1" id="KW-0969">Cilium</keyword>
<dbReference type="Gene3D" id="1.25.40.10">
    <property type="entry name" value="Tetratricopeptide repeat domain"/>
    <property type="match status" value="1"/>
</dbReference>